<evidence type="ECO:0000313" key="4">
    <source>
        <dbReference type="Proteomes" id="UP000239366"/>
    </source>
</evidence>
<evidence type="ECO:0000256" key="1">
    <source>
        <dbReference type="ARBA" id="ARBA00007768"/>
    </source>
</evidence>
<dbReference type="AlphaFoldDB" id="A0A2S7TA60"/>
<comment type="similarity">
    <text evidence="1 2">Belongs to the CutC family.</text>
</comment>
<comment type="caution">
    <text evidence="2">Once thought to be involved in copper homeostasis, experiments in E.coli have shown this is not the case.</text>
</comment>
<comment type="subcellular location">
    <subcellularLocation>
        <location evidence="2">Cytoplasm</location>
    </subcellularLocation>
</comment>
<keyword evidence="4" id="KW-1185">Reference proteome</keyword>
<dbReference type="Pfam" id="PF03932">
    <property type="entry name" value="CutC"/>
    <property type="match status" value="1"/>
</dbReference>
<evidence type="ECO:0000313" key="3">
    <source>
        <dbReference type="EMBL" id="PQJ16830.1"/>
    </source>
</evidence>
<dbReference type="OrthoDB" id="9815677at2"/>
<dbReference type="GO" id="GO:0005737">
    <property type="term" value="C:cytoplasm"/>
    <property type="evidence" value="ECO:0007669"/>
    <property type="project" value="UniProtKB-SubCell"/>
</dbReference>
<dbReference type="EMBL" id="MQVX01000001">
    <property type="protein sequence ID" value="PQJ16830.1"/>
    <property type="molecule type" value="Genomic_DNA"/>
</dbReference>
<dbReference type="Gene3D" id="3.20.20.380">
    <property type="entry name" value="Copper homeostasis (CutC) domain"/>
    <property type="match status" value="1"/>
</dbReference>
<dbReference type="HAMAP" id="MF_00795">
    <property type="entry name" value="CutC"/>
    <property type="match status" value="1"/>
</dbReference>
<sequence>MIVEVCANGLDSALRAQEAGADRIELCAELSVGGITPSQGCLKQVLQEVDLPVHVLLRPRSGPFVYNAAEWRQMESELHAILDAGAHGIVWGGLTLEHQIDLKGLERIIRLMEQGTQPLSFTFHRAIDWVVNPVEAAAELTEYPVDTILSSGGALSVESGFETLCRMKEIFTSGVVMPGGGVKASNSVAFKTAGFQAIHLSGTAFEDRGIPVAKRIFPQFNSGDLVAEFQVRVTNRESLRPVIEIVK</sequence>
<dbReference type="Proteomes" id="UP000239366">
    <property type="component" value="Unassembled WGS sequence"/>
</dbReference>
<gene>
    <name evidence="2" type="primary">cutC</name>
    <name evidence="3" type="ORF">BST99_09100</name>
</gene>
<accession>A0A2S7TA60</accession>
<organism evidence="3 4">
    <name type="scientific">Aureicoccus marinus</name>
    <dbReference type="NCBI Taxonomy" id="754435"/>
    <lineage>
        <taxon>Bacteria</taxon>
        <taxon>Pseudomonadati</taxon>
        <taxon>Bacteroidota</taxon>
        <taxon>Flavobacteriia</taxon>
        <taxon>Flavobacteriales</taxon>
        <taxon>Flavobacteriaceae</taxon>
        <taxon>Aureicoccus</taxon>
    </lineage>
</organism>
<dbReference type="PANTHER" id="PTHR12598">
    <property type="entry name" value="COPPER HOMEOSTASIS PROTEIN CUTC"/>
    <property type="match status" value="1"/>
</dbReference>
<proteinExistence type="inferred from homology"/>
<dbReference type="InterPro" id="IPR036822">
    <property type="entry name" value="CutC-like_dom_sf"/>
</dbReference>
<comment type="caution">
    <text evidence="3">The sequence shown here is derived from an EMBL/GenBank/DDBJ whole genome shotgun (WGS) entry which is preliminary data.</text>
</comment>
<protein>
    <recommendedName>
        <fullName evidence="2">PF03932 family protein CutC</fullName>
    </recommendedName>
</protein>
<dbReference type="RefSeq" id="WP_146106254.1">
    <property type="nucleotide sequence ID" value="NZ_MQVX01000001.1"/>
</dbReference>
<reference evidence="4" key="1">
    <citation type="submission" date="2016-11" db="EMBL/GenBank/DDBJ databases">
        <title>Trade-off between light-utilization and light-protection in marine flavobacteria.</title>
        <authorList>
            <person name="Kumagai Y."/>
            <person name="Yoshizawa S."/>
            <person name="Kogure K."/>
        </authorList>
    </citation>
    <scope>NUCLEOTIDE SEQUENCE [LARGE SCALE GENOMIC DNA]</scope>
    <source>
        <strain evidence="4">SG-18</strain>
    </source>
</reference>
<evidence type="ECO:0000256" key="2">
    <source>
        <dbReference type="HAMAP-Rule" id="MF_00795"/>
    </source>
</evidence>
<keyword evidence="2" id="KW-0963">Cytoplasm</keyword>
<name>A0A2S7TA60_9FLAO</name>
<dbReference type="SUPFAM" id="SSF110395">
    <property type="entry name" value="CutC-like"/>
    <property type="match status" value="1"/>
</dbReference>
<dbReference type="GO" id="GO:0005507">
    <property type="term" value="F:copper ion binding"/>
    <property type="evidence" value="ECO:0007669"/>
    <property type="project" value="TreeGrafter"/>
</dbReference>
<dbReference type="PANTHER" id="PTHR12598:SF0">
    <property type="entry name" value="COPPER HOMEOSTASIS PROTEIN CUTC HOMOLOG"/>
    <property type="match status" value="1"/>
</dbReference>
<dbReference type="InterPro" id="IPR005627">
    <property type="entry name" value="CutC-like"/>
</dbReference>